<dbReference type="Proteomes" id="UP000230683">
    <property type="component" value="Unassembled WGS sequence"/>
</dbReference>
<proteinExistence type="predicted"/>
<protein>
    <recommendedName>
        <fullName evidence="3">Nudix hydrolase domain-containing protein</fullName>
    </recommendedName>
</protein>
<evidence type="ECO:0000313" key="1">
    <source>
        <dbReference type="EMBL" id="PJA41294.1"/>
    </source>
</evidence>
<sequence>MDYKKIVIDENLKLDFSNLKKVIDKDSKFWKRLEAAGASLKGTEDIFSAVFDNGEVREITYQVRRPSTESGGLDLGGYTYLEAYEDPNHKFWEEVELPSPPQLWGIATVIMHNGKILLGKKKPKTIDIAAVFGTKLDNIGGGAVDVEDFEACDTFLEAIKYASLRELGEEAPGAFKPEMLEFKKMVGFFDPTRVKQDALVYWNLLVDPSDIVFPSESEEFETFKFYSRSDIEDEEMLSPHAKYSFDNL</sequence>
<evidence type="ECO:0000313" key="2">
    <source>
        <dbReference type="Proteomes" id="UP000230683"/>
    </source>
</evidence>
<name>A0A2M7X541_UNCKA</name>
<comment type="caution">
    <text evidence="1">The sequence shown here is derived from an EMBL/GenBank/DDBJ whole genome shotgun (WGS) entry which is preliminary data.</text>
</comment>
<gene>
    <name evidence="1" type="ORF">CO178_00535</name>
</gene>
<dbReference type="AlphaFoldDB" id="A0A2M7X541"/>
<organism evidence="1 2">
    <name type="scientific">candidate division WWE3 bacterium CG_4_9_14_3_um_filter_34_6</name>
    <dbReference type="NCBI Taxonomy" id="1975079"/>
    <lineage>
        <taxon>Bacteria</taxon>
        <taxon>Katanobacteria</taxon>
    </lineage>
</organism>
<accession>A0A2M7X541</accession>
<evidence type="ECO:0008006" key="3">
    <source>
        <dbReference type="Google" id="ProtNLM"/>
    </source>
</evidence>
<reference evidence="2" key="1">
    <citation type="submission" date="2017-09" db="EMBL/GenBank/DDBJ databases">
        <title>Depth-based differentiation of microbial function through sediment-hosted aquifers and enrichment of novel symbionts in the deep terrestrial subsurface.</title>
        <authorList>
            <person name="Probst A.J."/>
            <person name="Ladd B."/>
            <person name="Jarett J.K."/>
            <person name="Geller-Mcgrath D.E."/>
            <person name="Sieber C.M.K."/>
            <person name="Emerson J.B."/>
            <person name="Anantharaman K."/>
            <person name="Thomas B.C."/>
            <person name="Malmstrom R."/>
            <person name="Stieglmeier M."/>
            <person name="Klingl A."/>
            <person name="Woyke T."/>
            <person name="Ryan C.M."/>
            <person name="Banfield J.F."/>
        </authorList>
    </citation>
    <scope>NUCLEOTIDE SEQUENCE [LARGE SCALE GENOMIC DNA]</scope>
</reference>
<dbReference type="Gene3D" id="3.90.79.10">
    <property type="entry name" value="Nucleoside Triphosphate Pyrophosphohydrolase"/>
    <property type="match status" value="1"/>
</dbReference>
<dbReference type="EMBL" id="PFWY01000026">
    <property type="protein sequence ID" value="PJA41294.1"/>
    <property type="molecule type" value="Genomic_DNA"/>
</dbReference>